<accession>A0A4R5C0R9</accession>
<dbReference type="EMBL" id="SMKU01000045">
    <property type="protein sequence ID" value="TDD91360.1"/>
    <property type="molecule type" value="Genomic_DNA"/>
</dbReference>
<gene>
    <name evidence="2" type="ORF">E1298_12095</name>
</gene>
<dbReference type="Proteomes" id="UP000294513">
    <property type="component" value="Unassembled WGS sequence"/>
</dbReference>
<keyword evidence="1" id="KW-1133">Transmembrane helix</keyword>
<feature type="transmembrane region" description="Helical" evidence="1">
    <location>
        <begin position="20"/>
        <end position="41"/>
    </location>
</feature>
<evidence type="ECO:0000256" key="1">
    <source>
        <dbReference type="SAM" id="Phobius"/>
    </source>
</evidence>
<dbReference type="AlphaFoldDB" id="A0A4R5C0R9"/>
<keyword evidence="1" id="KW-0812">Transmembrane</keyword>
<evidence type="ECO:0000313" key="2">
    <source>
        <dbReference type="EMBL" id="TDD91360.1"/>
    </source>
</evidence>
<organism evidence="2 3">
    <name type="scientific">Actinomadura rubrisoli</name>
    <dbReference type="NCBI Taxonomy" id="2530368"/>
    <lineage>
        <taxon>Bacteria</taxon>
        <taxon>Bacillati</taxon>
        <taxon>Actinomycetota</taxon>
        <taxon>Actinomycetes</taxon>
        <taxon>Streptosporangiales</taxon>
        <taxon>Thermomonosporaceae</taxon>
        <taxon>Actinomadura</taxon>
    </lineage>
</organism>
<dbReference type="RefSeq" id="WP_131892409.1">
    <property type="nucleotide sequence ID" value="NZ_SMKU01000045.1"/>
</dbReference>
<name>A0A4R5C0R9_9ACTN</name>
<protein>
    <submittedName>
        <fullName evidence="2">Uncharacterized protein</fullName>
    </submittedName>
</protein>
<comment type="caution">
    <text evidence="2">The sequence shown here is derived from an EMBL/GenBank/DDBJ whole genome shotgun (WGS) entry which is preliminary data.</text>
</comment>
<keyword evidence="3" id="KW-1185">Reference proteome</keyword>
<sequence>MTLVSPTSTEEGDGTDWAVVLGIALVAEIGLLWGAACVGLWRRRVAFTRALEDAAEDGRAIE</sequence>
<reference evidence="2 3" key="1">
    <citation type="submission" date="2019-03" db="EMBL/GenBank/DDBJ databases">
        <title>Draft genome sequences of novel Actinobacteria.</title>
        <authorList>
            <person name="Sahin N."/>
            <person name="Ay H."/>
            <person name="Saygin H."/>
        </authorList>
    </citation>
    <scope>NUCLEOTIDE SEQUENCE [LARGE SCALE GENOMIC DNA]</scope>
    <source>
        <strain evidence="2 3">H3C3</strain>
    </source>
</reference>
<proteinExistence type="predicted"/>
<evidence type="ECO:0000313" key="3">
    <source>
        <dbReference type="Proteomes" id="UP000294513"/>
    </source>
</evidence>
<keyword evidence="1" id="KW-0472">Membrane</keyword>
<dbReference type="OrthoDB" id="3482593at2"/>